<evidence type="ECO:0000313" key="6">
    <source>
        <dbReference type="EMBL" id="EJT77862.1"/>
    </source>
</evidence>
<feature type="region of interest" description="Disordered" evidence="5">
    <location>
        <begin position="118"/>
        <end position="168"/>
    </location>
</feature>
<dbReference type="STRING" id="644352.J3NNV9"/>
<dbReference type="InterPro" id="IPR002885">
    <property type="entry name" value="PPR_rpt"/>
</dbReference>
<evidence type="ECO:0000256" key="1">
    <source>
        <dbReference type="ARBA" id="ARBA00006192"/>
    </source>
</evidence>
<dbReference type="PANTHER" id="PTHR47936">
    <property type="entry name" value="PPR_LONG DOMAIN-CONTAINING PROTEIN"/>
    <property type="match status" value="1"/>
</dbReference>
<evidence type="ECO:0000256" key="4">
    <source>
        <dbReference type="ARBA" id="ARBA00044511"/>
    </source>
</evidence>
<evidence type="ECO:0000313" key="8">
    <source>
        <dbReference type="Proteomes" id="UP000006039"/>
    </source>
</evidence>
<comment type="subunit">
    <text evidence="4">Binds to mitochondrial small subunit 15S rRNA.</text>
</comment>
<dbReference type="VEuPathDB" id="FungiDB:GGTG_02965"/>
<comment type="function">
    <text evidence="3">Regulates mitochondrial small subunit maturation by controlling 15S rRNA 5'-end processing. Localizes to the 5' precursor of the 15S rRNA in a position that is subsequently occupied by mS47 in the mature yeast mtSSU. Uses structure and sequence-specific RNA recognition, binding to a single-stranded region of the precursor and specifically recognizing bases -6 to -1. The exchange of Ccm1 for mS47 is coupled to the irreversible removal of precursor rRNA that is accompanied by conformational changes of the mitoribosomal proteins uS5m and mS26. These conformational changes signal completion of 5'-end rRNA processing through protection of the mature 5'-end of the 15S rRNA and stabilization of mS47. The removal of the 5' precursor together with the dissociation of Ccm1 may be catalyzed by the 5'-3' exoribonuclease Pet127. Involved in the specific removal of group I introns in mitochondrial encoded transcripts.</text>
</comment>
<gene>
    <name evidence="7" type="primary">20343423</name>
    <name evidence="6" type="ORF">GGTG_02965</name>
</gene>
<dbReference type="GeneID" id="20343423"/>
<feature type="region of interest" description="Disordered" evidence="5">
    <location>
        <begin position="1205"/>
        <end position="1279"/>
    </location>
</feature>
<reference evidence="6" key="3">
    <citation type="submission" date="2010-09" db="EMBL/GenBank/DDBJ databases">
        <title>Annotation of Gaeumannomyces graminis var. tritici R3-111a-1.</title>
        <authorList>
            <consortium name="The Broad Institute Genome Sequencing Platform"/>
            <person name="Ma L.-J."/>
            <person name="Dead R."/>
            <person name="Young S.K."/>
            <person name="Zeng Q."/>
            <person name="Gargeya S."/>
            <person name="Fitzgerald M."/>
            <person name="Haas B."/>
            <person name="Abouelleil A."/>
            <person name="Alvarado L."/>
            <person name="Arachchi H.M."/>
            <person name="Berlin A."/>
            <person name="Brown A."/>
            <person name="Chapman S.B."/>
            <person name="Chen Z."/>
            <person name="Dunbar C."/>
            <person name="Freedman E."/>
            <person name="Gearin G."/>
            <person name="Gellesch M."/>
            <person name="Goldberg J."/>
            <person name="Griggs A."/>
            <person name="Gujja S."/>
            <person name="Heiman D."/>
            <person name="Howarth C."/>
            <person name="Larson L."/>
            <person name="Lui A."/>
            <person name="MacDonald P.J.P."/>
            <person name="Mehta T."/>
            <person name="Montmayeur A."/>
            <person name="Murphy C."/>
            <person name="Neiman D."/>
            <person name="Pearson M."/>
            <person name="Priest M."/>
            <person name="Roberts A."/>
            <person name="Saif S."/>
            <person name="Shea T."/>
            <person name="Shenoy N."/>
            <person name="Sisk P."/>
            <person name="Stolte C."/>
            <person name="Sykes S."/>
            <person name="Yandava C."/>
            <person name="Wortman J."/>
            <person name="Nusbaum C."/>
            <person name="Birren B."/>
        </authorList>
    </citation>
    <scope>NUCLEOTIDE SEQUENCE</scope>
    <source>
        <strain evidence="6">R3-111a-1</strain>
    </source>
</reference>
<feature type="compositionally biased region" description="Basic and acidic residues" evidence="5">
    <location>
        <begin position="1257"/>
        <end position="1279"/>
    </location>
</feature>
<feature type="region of interest" description="Disordered" evidence="5">
    <location>
        <begin position="217"/>
        <end position="236"/>
    </location>
</feature>
<dbReference type="AlphaFoldDB" id="J3NNV9"/>
<keyword evidence="8" id="KW-1185">Reference proteome</keyword>
<dbReference type="EnsemblFungi" id="EJT77862">
    <property type="protein sequence ID" value="EJT77862"/>
    <property type="gene ID" value="GGTG_02965"/>
</dbReference>
<dbReference type="PANTHER" id="PTHR47936:SF1">
    <property type="entry name" value="PENTATRICOPEPTIDE REPEAT-CONTAINING PROTEIN GUN1, CHLOROPLASTIC"/>
    <property type="match status" value="1"/>
</dbReference>
<evidence type="ECO:0000256" key="3">
    <source>
        <dbReference type="ARBA" id="ARBA00044493"/>
    </source>
</evidence>
<reference evidence="8" key="1">
    <citation type="submission" date="2010-07" db="EMBL/GenBank/DDBJ databases">
        <title>The genome sequence of Gaeumannomyces graminis var. tritici strain R3-111a-1.</title>
        <authorList>
            <consortium name="The Broad Institute Genome Sequencing Platform"/>
            <person name="Ma L.-J."/>
            <person name="Dead R."/>
            <person name="Young S."/>
            <person name="Zeng Q."/>
            <person name="Koehrsen M."/>
            <person name="Alvarado L."/>
            <person name="Berlin A."/>
            <person name="Chapman S.B."/>
            <person name="Chen Z."/>
            <person name="Freedman E."/>
            <person name="Gellesch M."/>
            <person name="Goldberg J."/>
            <person name="Griggs A."/>
            <person name="Gujja S."/>
            <person name="Heilman E.R."/>
            <person name="Heiman D."/>
            <person name="Hepburn T."/>
            <person name="Howarth C."/>
            <person name="Jen D."/>
            <person name="Larson L."/>
            <person name="Mehta T."/>
            <person name="Neiman D."/>
            <person name="Pearson M."/>
            <person name="Roberts A."/>
            <person name="Saif S."/>
            <person name="Shea T."/>
            <person name="Shenoy N."/>
            <person name="Sisk P."/>
            <person name="Stolte C."/>
            <person name="Sykes S."/>
            <person name="Walk T."/>
            <person name="White J."/>
            <person name="Yandava C."/>
            <person name="Haas B."/>
            <person name="Nusbaum C."/>
            <person name="Birren B."/>
        </authorList>
    </citation>
    <scope>NUCLEOTIDE SEQUENCE [LARGE SCALE GENOMIC DNA]</scope>
    <source>
        <strain evidence="8">R3-111a-1</strain>
    </source>
</reference>
<protein>
    <recommendedName>
        <fullName evidence="9">Pentatricopeptide repeat protein</fullName>
    </recommendedName>
</protein>
<feature type="compositionally biased region" description="Low complexity" evidence="5">
    <location>
        <begin position="119"/>
        <end position="131"/>
    </location>
</feature>
<dbReference type="RefSeq" id="XP_009219007.1">
    <property type="nucleotide sequence ID" value="XM_009220743.1"/>
</dbReference>
<evidence type="ECO:0008006" key="9">
    <source>
        <dbReference type="Google" id="ProtNLM"/>
    </source>
</evidence>
<organism evidence="6">
    <name type="scientific">Gaeumannomyces tritici (strain R3-111a-1)</name>
    <name type="common">Wheat and barley take-all root rot fungus</name>
    <name type="synonym">Gaeumannomyces graminis var. tritici</name>
    <dbReference type="NCBI Taxonomy" id="644352"/>
    <lineage>
        <taxon>Eukaryota</taxon>
        <taxon>Fungi</taxon>
        <taxon>Dikarya</taxon>
        <taxon>Ascomycota</taxon>
        <taxon>Pezizomycotina</taxon>
        <taxon>Sordariomycetes</taxon>
        <taxon>Sordariomycetidae</taxon>
        <taxon>Magnaporthales</taxon>
        <taxon>Magnaporthaceae</taxon>
        <taxon>Gaeumannomyces</taxon>
    </lineage>
</organism>
<evidence type="ECO:0000256" key="5">
    <source>
        <dbReference type="SAM" id="MobiDB-lite"/>
    </source>
</evidence>
<feature type="compositionally biased region" description="Basic and acidic residues" evidence="5">
    <location>
        <begin position="403"/>
        <end position="414"/>
    </location>
</feature>
<dbReference type="EMBL" id="GL385396">
    <property type="protein sequence ID" value="EJT77862.1"/>
    <property type="molecule type" value="Genomic_DNA"/>
</dbReference>
<dbReference type="InterPro" id="IPR011990">
    <property type="entry name" value="TPR-like_helical_dom_sf"/>
</dbReference>
<reference evidence="6" key="2">
    <citation type="submission" date="2010-07" db="EMBL/GenBank/DDBJ databases">
        <authorList>
            <consortium name="The Broad Institute Genome Sequencing Platform"/>
            <consortium name="Broad Institute Genome Sequencing Center for Infectious Disease"/>
            <person name="Ma L.-J."/>
            <person name="Dead R."/>
            <person name="Young S."/>
            <person name="Zeng Q."/>
            <person name="Koehrsen M."/>
            <person name="Alvarado L."/>
            <person name="Berlin A."/>
            <person name="Chapman S.B."/>
            <person name="Chen Z."/>
            <person name="Freedman E."/>
            <person name="Gellesch M."/>
            <person name="Goldberg J."/>
            <person name="Griggs A."/>
            <person name="Gujja S."/>
            <person name="Heilman E.R."/>
            <person name="Heiman D."/>
            <person name="Hepburn T."/>
            <person name="Howarth C."/>
            <person name="Jen D."/>
            <person name="Larson L."/>
            <person name="Mehta T."/>
            <person name="Neiman D."/>
            <person name="Pearson M."/>
            <person name="Roberts A."/>
            <person name="Saif S."/>
            <person name="Shea T."/>
            <person name="Shenoy N."/>
            <person name="Sisk P."/>
            <person name="Stolte C."/>
            <person name="Sykes S."/>
            <person name="Walk T."/>
            <person name="White J."/>
            <person name="Yandava C."/>
            <person name="Haas B."/>
            <person name="Nusbaum C."/>
            <person name="Birren B."/>
        </authorList>
    </citation>
    <scope>NUCLEOTIDE SEQUENCE</scope>
    <source>
        <strain evidence="6">R3-111a-1</strain>
    </source>
</reference>
<evidence type="ECO:0000313" key="7">
    <source>
        <dbReference type="EnsemblFungi" id="EJT77862"/>
    </source>
</evidence>
<feature type="region of interest" description="Disordered" evidence="5">
    <location>
        <begin position="389"/>
        <end position="424"/>
    </location>
</feature>
<sequence length="1279" mass="142507">MPALERSAAVLEPCSFGKALSAVRSSRKLYTSFWRHGAADVEFSPAWQALAAPTPPGDATPHVAAVSSLPARRDAPLMASVFLFDFLYPQGARSLLQRPSPGPLACFLDRHELPRPRSVAKAAARAYSSSADSDEQPPEPTKPDKEGEEAAPPEDSSEDPAQPAQPETPINIAFPIHALRNVIKGQQPIQIYGREVTAAEREEEALGVSGGALRAELREGARKPDSPPADVDDSKSAESIEAFEQLWEDYMALPDEEKLGRRPGLISALGKSRRLTEAWRISELFHEIAEEAWTADSVAALIRSEISLQNTPEAVRVFKAWASRGHSPSGFGSLASRFLGISSWSDLEDICAFCLGIPAAQDLEEPAVEQPPPEETAVDKHTSDFLAAMGEATPEPPGVGAEKVLHADSEESPHSRQNSIDEIGSERKLKLDQVDIDEIGSTPDLLEKLSQLYVFVHQGTESPRTKAALGPLLSGAVSWFLSRFPAETAMAVVKHYGNPLLYEQFIRLTVNRGQKALATYAYFLYRELPGVKIRIPIIHLMIDGVFRPNGDARRMETVLQDWRSRYDHLDRWGYKKYLSLYAMTGNIRSFEAMQKEFLSHYPGEHAMVLPYLMRINGILGRTQAVERIIDVMEQRYHVKPTTAHFNILLSSYAKKTDMQAAATVFSRLCEVATPDEQSFAAIMSVLGRTGDLDFLQRLEQMARSRGVQITPEMRAHIIDAYCQNGYFADALDLCTSATKAAGSRLSKKRAAEVRHMWHTLLVHYGKKRDLKAVHRTLKLMTGFEVQFDQWTYSHLLMALAYCRQAHHALHLFRAGIVEGFLRPSAKHFLTLMVAFIESGEPHMVLRVDRLMDRLDLPPSAERTLRKISARLQWDRQPHFQQQKPDPDVNFSDALADLLTLLQQQPPPVEMPSTTTSSGASDLATMSEIQDDLLAGVLMFAVKQGKDGAVRKLLEAFNKNAARGAGGQNRGAIRTLEAVMLHELGKGRLDNVKATWDALFDMACKMGRPLPSLGRMRRTIPTDDSGEGQVKVLPAFQYLLTRGFNTMLEVLKAEKDGEGIVELLGLMLDEGFSLTGRSWNYYVQALAHAGKVHEAFVVCEEMLMPNWTGWYQVRLAAREVDPKLPSDLRRLGTAPEHRRPTSFTFVELRLHYKDLLRRAIWYKETEAELAKVERDAASTIKAIRTMRRPQDPREIAQRYGLDELDEYADAPPEGDEHADAPPGGEAESDDWEEFLRGPVAARQKPRPQEQGSAEDPGGEQKIEELLRLVEDGKKAPLDGE</sequence>
<dbReference type="Gene3D" id="1.25.40.10">
    <property type="entry name" value="Tetratricopeptide repeat domain"/>
    <property type="match status" value="3"/>
</dbReference>
<dbReference type="Proteomes" id="UP000006039">
    <property type="component" value="Unassembled WGS sequence"/>
</dbReference>
<comment type="similarity">
    <text evidence="1">Belongs to the CCM1 family.</text>
</comment>
<reference evidence="7" key="5">
    <citation type="submission" date="2018-04" db="UniProtKB">
        <authorList>
            <consortium name="EnsemblFungi"/>
        </authorList>
    </citation>
    <scope>IDENTIFICATION</scope>
    <source>
        <strain evidence="7">R3-111a-1</strain>
    </source>
</reference>
<dbReference type="OrthoDB" id="185373at2759"/>
<dbReference type="eggNOG" id="KOG4197">
    <property type="taxonomic scope" value="Eukaryota"/>
</dbReference>
<reference evidence="7" key="4">
    <citation type="journal article" date="2015" name="G3 (Bethesda)">
        <title>Genome sequences of three phytopathogenic species of the Magnaporthaceae family of fungi.</title>
        <authorList>
            <person name="Okagaki L.H."/>
            <person name="Nunes C.C."/>
            <person name="Sailsbery J."/>
            <person name="Clay B."/>
            <person name="Brown D."/>
            <person name="John T."/>
            <person name="Oh Y."/>
            <person name="Young N."/>
            <person name="Fitzgerald M."/>
            <person name="Haas B.J."/>
            <person name="Zeng Q."/>
            <person name="Young S."/>
            <person name="Adiconis X."/>
            <person name="Fan L."/>
            <person name="Levin J.Z."/>
            <person name="Mitchell T.K."/>
            <person name="Okubara P.A."/>
            <person name="Farman M.L."/>
            <person name="Kohn L.M."/>
            <person name="Birren B."/>
            <person name="Ma L.-J."/>
            <person name="Dean R.A."/>
        </authorList>
    </citation>
    <scope>NUCLEOTIDE SEQUENCE</scope>
    <source>
        <strain evidence="7">R3-111a-1</strain>
    </source>
</reference>
<accession>J3NNV9</accession>
<evidence type="ECO:0000256" key="2">
    <source>
        <dbReference type="ARBA" id="ARBA00022737"/>
    </source>
</evidence>
<keyword evidence="2" id="KW-0677">Repeat</keyword>
<name>J3NNV9_GAET3</name>
<proteinExistence type="inferred from homology"/>
<dbReference type="Pfam" id="PF01535">
    <property type="entry name" value="PPR"/>
    <property type="match status" value="2"/>
</dbReference>
<dbReference type="HOGENOM" id="CLU_003430_0_1_1"/>
<feature type="compositionally biased region" description="Acidic residues" evidence="5">
    <location>
        <begin position="146"/>
        <end position="158"/>
    </location>
</feature>